<evidence type="ECO:0000256" key="1">
    <source>
        <dbReference type="SAM" id="MobiDB-lite"/>
    </source>
</evidence>
<evidence type="ECO:0000259" key="3">
    <source>
        <dbReference type="Pfam" id="PF25597"/>
    </source>
</evidence>
<feature type="domain" description="Retroviral polymerase SH3-like" evidence="3">
    <location>
        <begin position="232"/>
        <end position="265"/>
    </location>
</feature>
<dbReference type="Pfam" id="PF22936">
    <property type="entry name" value="Pol_BBD"/>
    <property type="match status" value="1"/>
</dbReference>
<evidence type="ECO:0000313" key="4">
    <source>
        <dbReference type="EnsemblPlants" id="AUR62009944-RA:cds"/>
    </source>
</evidence>
<dbReference type="Proteomes" id="UP000596660">
    <property type="component" value="Unplaced"/>
</dbReference>
<keyword evidence="5" id="KW-1185">Reference proteome</keyword>
<evidence type="ECO:0000313" key="5">
    <source>
        <dbReference type="Proteomes" id="UP000596660"/>
    </source>
</evidence>
<organism evidence="4 5">
    <name type="scientific">Chenopodium quinoa</name>
    <name type="common">Quinoa</name>
    <dbReference type="NCBI Taxonomy" id="63459"/>
    <lineage>
        <taxon>Eukaryota</taxon>
        <taxon>Viridiplantae</taxon>
        <taxon>Streptophyta</taxon>
        <taxon>Embryophyta</taxon>
        <taxon>Tracheophyta</taxon>
        <taxon>Spermatophyta</taxon>
        <taxon>Magnoliopsida</taxon>
        <taxon>eudicotyledons</taxon>
        <taxon>Gunneridae</taxon>
        <taxon>Pentapetalae</taxon>
        <taxon>Caryophyllales</taxon>
        <taxon>Chenopodiaceae</taxon>
        <taxon>Chenopodioideae</taxon>
        <taxon>Atripliceae</taxon>
        <taxon>Chenopodium</taxon>
    </lineage>
</organism>
<dbReference type="Gramene" id="AUR62009944-RA">
    <property type="protein sequence ID" value="AUR62009944-RA:cds"/>
    <property type="gene ID" value="AUR62009944"/>
</dbReference>
<dbReference type="InterPro" id="IPR054722">
    <property type="entry name" value="PolX-like_BBD"/>
</dbReference>
<feature type="compositionally biased region" description="Acidic residues" evidence="1">
    <location>
        <begin position="322"/>
        <end position="333"/>
    </location>
</feature>
<accession>A0A803LDK5</accession>
<feature type="domain" description="Retrovirus-related Pol polyprotein from transposon TNT 1-94-like beta-barrel" evidence="2">
    <location>
        <begin position="92"/>
        <end position="166"/>
    </location>
</feature>
<protein>
    <recommendedName>
        <fullName evidence="6">GAG-pre-integrase domain-containing protein</fullName>
    </recommendedName>
</protein>
<dbReference type="EnsemblPlants" id="AUR62009944-RA">
    <property type="protein sequence ID" value="AUR62009944-RA:cds"/>
    <property type="gene ID" value="AUR62009944"/>
</dbReference>
<feature type="region of interest" description="Disordered" evidence="1">
    <location>
        <begin position="296"/>
        <end position="333"/>
    </location>
</feature>
<dbReference type="OMA" id="MCENDET"/>
<evidence type="ECO:0000259" key="2">
    <source>
        <dbReference type="Pfam" id="PF22936"/>
    </source>
</evidence>
<evidence type="ECO:0008006" key="6">
    <source>
        <dbReference type="Google" id="ProtNLM"/>
    </source>
</evidence>
<reference evidence="4" key="1">
    <citation type="journal article" date="2017" name="Nature">
        <title>The genome of Chenopodium quinoa.</title>
        <authorList>
            <person name="Jarvis D.E."/>
            <person name="Ho Y.S."/>
            <person name="Lightfoot D.J."/>
            <person name="Schmoeckel S.M."/>
            <person name="Li B."/>
            <person name="Borm T.J.A."/>
            <person name="Ohyanagi H."/>
            <person name="Mineta K."/>
            <person name="Michell C.T."/>
            <person name="Saber N."/>
            <person name="Kharbatia N.M."/>
            <person name="Rupper R.R."/>
            <person name="Sharp A.R."/>
            <person name="Dally N."/>
            <person name="Boughton B.A."/>
            <person name="Woo Y.H."/>
            <person name="Gao G."/>
            <person name="Schijlen E.G.W.M."/>
            <person name="Guo X."/>
            <person name="Momin A.A."/>
            <person name="Negrao S."/>
            <person name="Al-Babili S."/>
            <person name="Gehring C."/>
            <person name="Roessner U."/>
            <person name="Jung C."/>
            <person name="Murphy K."/>
            <person name="Arold S.T."/>
            <person name="Gojobori T."/>
            <person name="van der Linden C.G."/>
            <person name="van Loo E.N."/>
            <person name="Jellen E.N."/>
            <person name="Maughan P.J."/>
            <person name="Tester M."/>
        </authorList>
    </citation>
    <scope>NUCLEOTIDE SEQUENCE [LARGE SCALE GENOMIC DNA]</scope>
    <source>
        <strain evidence="4">cv. PI 614886</strain>
    </source>
</reference>
<name>A0A803LDK5_CHEQI</name>
<sequence length="333" mass="37639">MASQTQECNVKPGSRFQDHKWNNRVAPKIVVAVQTSNSNTGTVTLTQQQFEQLLKALPGGSGSKDSETDEELDNSFSGMVSCNAVVSSTYEWIIDSGASDHMTANLNMAIDLRMCKECLKINLPTGDTARVTHLGTVELPNSLFLKNVLIVPNFKHNLLSVQKLLKDSQCEVTFHKSHICDSELEKHSHHTSLSATSETKLVPFSIWHHRLGHASLGKLKHIECVKKTIKDNTQKGYRLMELETKKIFVSRDVKFEETIFPFHKDSLDKYMKHVPCVLNQAEKFRNLFVDEQTDMCENDETDAEEEQITSSQQHSENTETAENSEEISQEPQM</sequence>
<dbReference type="AlphaFoldDB" id="A0A803LDK5"/>
<dbReference type="InterPro" id="IPR057670">
    <property type="entry name" value="SH3_retrovirus"/>
</dbReference>
<proteinExistence type="predicted"/>
<reference evidence="4" key="2">
    <citation type="submission" date="2021-03" db="UniProtKB">
        <authorList>
            <consortium name="EnsemblPlants"/>
        </authorList>
    </citation>
    <scope>IDENTIFICATION</scope>
</reference>
<feature type="compositionally biased region" description="Acidic residues" evidence="1">
    <location>
        <begin position="296"/>
        <end position="307"/>
    </location>
</feature>
<dbReference type="Pfam" id="PF25597">
    <property type="entry name" value="SH3_retrovirus"/>
    <property type="match status" value="1"/>
</dbReference>